<evidence type="ECO:0000313" key="2">
    <source>
        <dbReference type="Proteomes" id="UP000887013"/>
    </source>
</evidence>
<proteinExistence type="predicted"/>
<keyword evidence="2" id="KW-1185">Reference proteome</keyword>
<accession>A0A8X6JWZ8</accession>
<reference evidence="1" key="1">
    <citation type="submission" date="2020-08" db="EMBL/GenBank/DDBJ databases">
        <title>Multicomponent nature underlies the extraordinary mechanical properties of spider dragline silk.</title>
        <authorList>
            <person name="Kono N."/>
            <person name="Nakamura H."/>
            <person name="Mori M."/>
            <person name="Yoshida Y."/>
            <person name="Ohtoshi R."/>
            <person name="Malay A.D."/>
            <person name="Moran D.A.P."/>
            <person name="Tomita M."/>
            <person name="Numata K."/>
            <person name="Arakawa K."/>
        </authorList>
    </citation>
    <scope>NUCLEOTIDE SEQUENCE</scope>
</reference>
<dbReference type="AlphaFoldDB" id="A0A8X6JWZ8"/>
<gene>
    <name evidence="1" type="ORF">NPIL_139571</name>
</gene>
<evidence type="ECO:0000313" key="1">
    <source>
        <dbReference type="EMBL" id="GFS64779.1"/>
    </source>
</evidence>
<dbReference type="Proteomes" id="UP000887013">
    <property type="component" value="Unassembled WGS sequence"/>
</dbReference>
<dbReference type="OrthoDB" id="10316502at2759"/>
<name>A0A8X6JWZ8_NEPPI</name>
<comment type="caution">
    <text evidence="1">The sequence shown here is derived from an EMBL/GenBank/DDBJ whole genome shotgun (WGS) entry which is preliminary data.</text>
</comment>
<protein>
    <submittedName>
        <fullName evidence="1">Uncharacterized protein</fullName>
    </submittedName>
</protein>
<organism evidence="1 2">
    <name type="scientific">Nephila pilipes</name>
    <name type="common">Giant wood spider</name>
    <name type="synonym">Nephila maculata</name>
    <dbReference type="NCBI Taxonomy" id="299642"/>
    <lineage>
        <taxon>Eukaryota</taxon>
        <taxon>Metazoa</taxon>
        <taxon>Ecdysozoa</taxon>
        <taxon>Arthropoda</taxon>
        <taxon>Chelicerata</taxon>
        <taxon>Arachnida</taxon>
        <taxon>Araneae</taxon>
        <taxon>Araneomorphae</taxon>
        <taxon>Entelegynae</taxon>
        <taxon>Araneoidea</taxon>
        <taxon>Nephilidae</taxon>
        <taxon>Nephila</taxon>
    </lineage>
</organism>
<dbReference type="EMBL" id="BMAW01048214">
    <property type="protein sequence ID" value="GFS64779.1"/>
    <property type="molecule type" value="Genomic_DNA"/>
</dbReference>
<sequence>MIIALPPSQSPSLSHRKPITYHRIPNHPITTEEHFFNCIRSHKFNGSNPHPLTPLIHGSNFRVRPQTFRPQSHWRAAPSSAWCRIHKDLFSFRIAESRSVGIGPLYIAVLFPTKRSFPREEQHQVL</sequence>